<evidence type="ECO:0000313" key="3">
    <source>
        <dbReference type="WBParaSite" id="EVEC_0000735101-mRNA-1"/>
    </source>
</evidence>
<protein>
    <submittedName>
        <fullName evidence="3">Secreted protein</fullName>
    </submittedName>
</protein>
<name>A0A0N4VA68_ENTVE</name>
<evidence type="ECO:0000313" key="2">
    <source>
        <dbReference type="Proteomes" id="UP000274131"/>
    </source>
</evidence>
<proteinExistence type="predicted"/>
<gene>
    <name evidence="1" type="ORF">EVEC_LOCUS6872</name>
</gene>
<dbReference type="AlphaFoldDB" id="A0A0N4VA68"/>
<dbReference type="WBParaSite" id="EVEC_0000735101-mRNA-1">
    <property type="protein sequence ID" value="EVEC_0000735101-mRNA-1"/>
    <property type="gene ID" value="EVEC_0000735101"/>
</dbReference>
<evidence type="ECO:0000313" key="1">
    <source>
        <dbReference type="EMBL" id="VDD92121.1"/>
    </source>
</evidence>
<reference evidence="1 2" key="2">
    <citation type="submission" date="2018-10" db="EMBL/GenBank/DDBJ databases">
        <authorList>
            <consortium name="Pathogen Informatics"/>
        </authorList>
    </citation>
    <scope>NUCLEOTIDE SEQUENCE [LARGE SCALE GENOMIC DNA]</scope>
</reference>
<dbReference type="Proteomes" id="UP000274131">
    <property type="component" value="Unassembled WGS sequence"/>
</dbReference>
<keyword evidence="2" id="KW-1185">Reference proteome</keyword>
<accession>A0A0N4VA68</accession>
<sequence>MPPADRLRVVLVVFAEWRIGLVVRNICPVETGRIVPDVFVCQREFGVRRRLVFIAICRLLPMHAQPAVSSRPNSQNIARTSLKIIIRQFVRTVGPSLAQHGVKRTGTITVRMIATSMIF</sequence>
<organism evidence="3">
    <name type="scientific">Enterobius vermicularis</name>
    <name type="common">Human pinworm</name>
    <dbReference type="NCBI Taxonomy" id="51028"/>
    <lineage>
        <taxon>Eukaryota</taxon>
        <taxon>Metazoa</taxon>
        <taxon>Ecdysozoa</taxon>
        <taxon>Nematoda</taxon>
        <taxon>Chromadorea</taxon>
        <taxon>Rhabditida</taxon>
        <taxon>Spirurina</taxon>
        <taxon>Oxyuridomorpha</taxon>
        <taxon>Oxyuroidea</taxon>
        <taxon>Oxyuridae</taxon>
        <taxon>Enterobius</taxon>
    </lineage>
</organism>
<reference evidence="3" key="1">
    <citation type="submission" date="2017-02" db="UniProtKB">
        <authorList>
            <consortium name="WormBaseParasite"/>
        </authorList>
    </citation>
    <scope>IDENTIFICATION</scope>
</reference>
<dbReference type="EMBL" id="UXUI01008681">
    <property type="protein sequence ID" value="VDD92121.1"/>
    <property type="molecule type" value="Genomic_DNA"/>
</dbReference>